<feature type="transmembrane region" description="Helical" evidence="1">
    <location>
        <begin position="304"/>
        <end position="327"/>
    </location>
</feature>
<sequence length="415" mass="42125">MPAFDLTVVPQLLAALGGGLLVGIERERSKGTGPERKAAGVRTFALAGVVGAISAMLGSAILVVSGIAMAALILASYLRPNGHDPGLTGEVALYLVFLLGALSTQQPQLAAALYVALAIVLAFKQALHHFTRQVLTEAELGDLLLLAASVLIILPLLPDRSIDPFGVLNPRKLWLLVVLVMSINAAGYVALRLLGARRGLLLAGLLGGFVSSAATIGGMGQRARATPEIRDAAIAAGLMSNVATIVQLIVILAALSVELLREVAPALAVAGVATAAVALLAYLRARGRHPRIEQDSTPERPFDLGHALLFGAIIAVALLLSAALRSWLGGGGVIIAAAAAGLADVHAAAVSLGQLNAALALPAHDAGIALAAAFATNSLVKCVAAFATGGMGYARPMIIGIAIINLALVAGLLLL</sequence>
<evidence type="ECO:0000256" key="1">
    <source>
        <dbReference type="SAM" id="Phobius"/>
    </source>
</evidence>
<organism evidence="4 5">
    <name type="scientific">Dokdonella immobilis</name>
    <dbReference type="NCBI Taxonomy" id="578942"/>
    <lineage>
        <taxon>Bacteria</taxon>
        <taxon>Pseudomonadati</taxon>
        <taxon>Pseudomonadota</taxon>
        <taxon>Gammaproteobacteria</taxon>
        <taxon>Lysobacterales</taxon>
        <taxon>Rhodanobacteraceae</taxon>
        <taxon>Dokdonella</taxon>
    </lineage>
</organism>
<gene>
    <name evidence="4" type="ORF">SAMN05216289_14813</name>
</gene>
<dbReference type="STRING" id="578942.SAMN05216289_14813"/>
<feature type="transmembrane region" description="Helical" evidence="1">
    <location>
        <begin position="140"/>
        <end position="157"/>
    </location>
</feature>
<evidence type="ECO:0000259" key="3">
    <source>
        <dbReference type="Pfam" id="PF13194"/>
    </source>
</evidence>
<feature type="transmembrane region" description="Helical" evidence="1">
    <location>
        <begin position="6"/>
        <end position="24"/>
    </location>
</feature>
<dbReference type="Pfam" id="PF02308">
    <property type="entry name" value="MgtC"/>
    <property type="match status" value="1"/>
</dbReference>
<dbReference type="Proteomes" id="UP000198575">
    <property type="component" value="Unassembled WGS sequence"/>
</dbReference>
<dbReference type="OrthoDB" id="5950439at2"/>
<name>A0A1I5B1P1_9GAMM</name>
<evidence type="ECO:0000259" key="2">
    <source>
        <dbReference type="Pfam" id="PF02308"/>
    </source>
</evidence>
<dbReference type="Pfam" id="PF13194">
    <property type="entry name" value="DUF4010"/>
    <property type="match status" value="1"/>
</dbReference>
<feature type="transmembrane region" description="Helical" evidence="1">
    <location>
        <begin position="333"/>
        <end position="355"/>
    </location>
</feature>
<keyword evidence="1" id="KW-0812">Transmembrane</keyword>
<feature type="domain" description="DUF4010" evidence="3">
    <location>
        <begin position="178"/>
        <end position="389"/>
    </location>
</feature>
<keyword evidence="1" id="KW-0472">Membrane</keyword>
<dbReference type="RefSeq" id="WP_092410900.1">
    <property type="nucleotide sequence ID" value="NZ_FOVF01000048.1"/>
</dbReference>
<dbReference type="PANTHER" id="PTHR39084:SF1">
    <property type="entry name" value="DUF4010 DOMAIN-CONTAINING PROTEIN"/>
    <property type="match status" value="1"/>
</dbReference>
<feature type="transmembrane region" description="Helical" evidence="1">
    <location>
        <begin position="263"/>
        <end position="283"/>
    </location>
</feature>
<accession>A0A1I5B1P1</accession>
<keyword evidence="1" id="KW-1133">Transmembrane helix</keyword>
<evidence type="ECO:0000313" key="4">
    <source>
        <dbReference type="EMBL" id="SFN68603.1"/>
    </source>
</evidence>
<evidence type="ECO:0000313" key="5">
    <source>
        <dbReference type="Proteomes" id="UP000198575"/>
    </source>
</evidence>
<dbReference type="InterPro" id="IPR049177">
    <property type="entry name" value="MgtC_SapB_SrpB_YhiD_N"/>
</dbReference>
<feature type="transmembrane region" description="Helical" evidence="1">
    <location>
        <begin position="109"/>
        <end position="128"/>
    </location>
</feature>
<feature type="transmembrane region" description="Helical" evidence="1">
    <location>
        <begin position="367"/>
        <end position="387"/>
    </location>
</feature>
<dbReference type="AlphaFoldDB" id="A0A1I5B1P1"/>
<feature type="transmembrane region" description="Helical" evidence="1">
    <location>
        <begin position="200"/>
        <end position="220"/>
    </location>
</feature>
<keyword evidence="5" id="KW-1185">Reference proteome</keyword>
<feature type="transmembrane region" description="Helical" evidence="1">
    <location>
        <begin position="393"/>
        <end position="414"/>
    </location>
</feature>
<feature type="transmembrane region" description="Helical" evidence="1">
    <location>
        <begin position="44"/>
        <end position="74"/>
    </location>
</feature>
<dbReference type="InterPro" id="IPR025105">
    <property type="entry name" value="DUF4010"/>
</dbReference>
<feature type="transmembrane region" description="Helical" evidence="1">
    <location>
        <begin position="173"/>
        <end position="194"/>
    </location>
</feature>
<feature type="domain" description="MgtC/SapB/SrpB/YhiD N-terminal" evidence="2">
    <location>
        <begin position="12"/>
        <end position="129"/>
    </location>
</feature>
<protein>
    <submittedName>
        <fullName evidence="4">Uncharacterized membrane protein, DUF4010 family</fullName>
    </submittedName>
</protein>
<proteinExistence type="predicted"/>
<feature type="transmembrane region" description="Helical" evidence="1">
    <location>
        <begin position="232"/>
        <end position="257"/>
    </location>
</feature>
<dbReference type="EMBL" id="FOVF01000048">
    <property type="protein sequence ID" value="SFN68603.1"/>
    <property type="molecule type" value="Genomic_DNA"/>
</dbReference>
<reference evidence="4 5" key="1">
    <citation type="submission" date="2016-10" db="EMBL/GenBank/DDBJ databases">
        <authorList>
            <person name="de Groot N.N."/>
        </authorList>
    </citation>
    <scope>NUCLEOTIDE SEQUENCE [LARGE SCALE GENOMIC DNA]</scope>
    <source>
        <strain evidence="4 5">CGMCC 1.7659</strain>
    </source>
</reference>
<dbReference type="PANTHER" id="PTHR39084">
    <property type="entry name" value="MEMBRANE PROTEIN-RELATED"/>
    <property type="match status" value="1"/>
</dbReference>